<comment type="caution">
    <text evidence="4">The sequence shown here is derived from an EMBL/GenBank/DDBJ whole genome shotgun (WGS) entry which is preliminary data.</text>
</comment>
<evidence type="ECO:0000256" key="2">
    <source>
        <dbReference type="ARBA" id="ARBA00023315"/>
    </source>
</evidence>
<reference evidence="4" key="1">
    <citation type="journal article" date="2014" name="Int. J. Syst. Evol. Microbiol.">
        <title>Complete genome sequence of Corynebacterium casei LMG S-19264T (=DSM 44701T), isolated from a smear-ripened cheese.</title>
        <authorList>
            <consortium name="US DOE Joint Genome Institute (JGI-PGF)"/>
            <person name="Walter F."/>
            <person name="Albersmeier A."/>
            <person name="Kalinowski J."/>
            <person name="Ruckert C."/>
        </authorList>
    </citation>
    <scope>NUCLEOTIDE SEQUENCE</scope>
    <source>
        <strain evidence="4">JCM 13306</strain>
    </source>
</reference>
<keyword evidence="1" id="KW-0808">Transferase</keyword>
<organism evidence="4 5">
    <name type="scientific">Xanthomonas boreopolis</name>
    <dbReference type="NCBI Taxonomy" id="86183"/>
    <lineage>
        <taxon>Bacteria</taxon>
        <taxon>Pseudomonadati</taxon>
        <taxon>Pseudomonadota</taxon>
        <taxon>Gammaproteobacteria</taxon>
        <taxon>Lysobacterales</taxon>
        <taxon>Lysobacteraceae</taxon>
        <taxon>Xanthomonas</taxon>
    </lineage>
</organism>
<evidence type="ECO:0000313" key="5">
    <source>
        <dbReference type="Proteomes" id="UP000623958"/>
    </source>
</evidence>
<dbReference type="InterPro" id="IPR000182">
    <property type="entry name" value="GNAT_dom"/>
</dbReference>
<keyword evidence="5" id="KW-1185">Reference proteome</keyword>
<accession>A0A919KIP7</accession>
<evidence type="ECO:0000259" key="3">
    <source>
        <dbReference type="PROSITE" id="PS51186"/>
    </source>
</evidence>
<dbReference type="PROSITE" id="PS51186">
    <property type="entry name" value="GNAT"/>
    <property type="match status" value="1"/>
</dbReference>
<reference evidence="4" key="2">
    <citation type="submission" date="2020-09" db="EMBL/GenBank/DDBJ databases">
        <authorList>
            <person name="Sun Q."/>
            <person name="Ohkuma M."/>
        </authorList>
    </citation>
    <scope>NUCLEOTIDE SEQUENCE</scope>
    <source>
        <strain evidence="4">JCM 13306</strain>
    </source>
</reference>
<sequence length="157" mass="17650">MTATELGWRVAVPADEDALLAMMRAFYVEDAIEFHPERAWRGLRTLLHEPHRGEALLWLAPDGTAVGYAILTLCFSVEMGGRYALLDELYLGPAARGRGWGRQAVALFEARVRALGLDMVRMEVNRHNAAARRLYLGLGYRDDQRDQLSRRLPAAEA</sequence>
<dbReference type="Proteomes" id="UP000623958">
    <property type="component" value="Unassembled WGS sequence"/>
</dbReference>
<dbReference type="RefSeq" id="WP_434027769.1">
    <property type="nucleotide sequence ID" value="NZ_BNBA01000021.1"/>
</dbReference>
<name>A0A919KIP7_9XANT</name>
<gene>
    <name evidence="4" type="ORF">GCM10009090_25880</name>
</gene>
<protein>
    <recommendedName>
        <fullName evidence="3">N-acetyltransferase domain-containing protein</fullName>
    </recommendedName>
</protein>
<dbReference type="CDD" id="cd04301">
    <property type="entry name" value="NAT_SF"/>
    <property type="match status" value="1"/>
</dbReference>
<dbReference type="PANTHER" id="PTHR43877">
    <property type="entry name" value="AMINOALKYLPHOSPHONATE N-ACETYLTRANSFERASE-RELATED-RELATED"/>
    <property type="match status" value="1"/>
</dbReference>
<proteinExistence type="predicted"/>
<dbReference type="InterPro" id="IPR016181">
    <property type="entry name" value="Acyl_CoA_acyltransferase"/>
</dbReference>
<dbReference type="AlphaFoldDB" id="A0A919KIP7"/>
<dbReference type="Pfam" id="PF00583">
    <property type="entry name" value="Acetyltransf_1"/>
    <property type="match status" value="1"/>
</dbReference>
<evidence type="ECO:0000313" key="4">
    <source>
        <dbReference type="EMBL" id="GHH56284.1"/>
    </source>
</evidence>
<dbReference type="GO" id="GO:0016747">
    <property type="term" value="F:acyltransferase activity, transferring groups other than amino-acyl groups"/>
    <property type="evidence" value="ECO:0007669"/>
    <property type="project" value="InterPro"/>
</dbReference>
<dbReference type="EMBL" id="BNBA01000021">
    <property type="protein sequence ID" value="GHH56284.1"/>
    <property type="molecule type" value="Genomic_DNA"/>
</dbReference>
<feature type="domain" description="N-acetyltransferase" evidence="3">
    <location>
        <begin position="6"/>
        <end position="157"/>
    </location>
</feature>
<evidence type="ECO:0000256" key="1">
    <source>
        <dbReference type="ARBA" id="ARBA00022679"/>
    </source>
</evidence>
<keyword evidence="2" id="KW-0012">Acyltransferase</keyword>
<dbReference type="InterPro" id="IPR050832">
    <property type="entry name" value="Bact_Acetyltransf"/>
</dbReference>
<dbReference type="SUPFAM" id="SSF55729">
    <property type="entry name" value="Acyl-CoA N-acyltransferases (Nat)"/>
    <property type="match status" value="1"/>
</dbReference>
<dbReference type="Gene3D" id="3.40.630.30">
    <property type="match status" value="1"/>
</dbReference>